<evidence type="ECO:0000259" key="3">
    <source>
        <dbReference type="Pfam" id="PF06409"/>
    </source>
</evidence>
<evidence type="ECO:0000313" key="5">
    <source>
        <dbReference type="Proteomes" id="UP000002277"/>
    </source>
</evidence>
<feature type="domain" description="Nuclear pore complex interacting protein N-terminal" evidence="3">
    <location>
        <begin position="1"/>
        <end position="142"/>
    </location>
</feature>
<organism evidence="4 5">
    <name type="scientific">Pan troglodytes</name>
    <name type="common">Chimpanzee</name>
    <dbReference type="NCBI Taxonomy" id="9598"/>
    <lineage>
        <taxon>Eukaryota</taxon>
        <taxon>Metazoa</taxon>
        <taxon>Chordata</taxon>
        <taxon>Craniata</taxon>
        <taxon>Vertebrata</taxon>
        <taxon>Euteleostomi</taxon>
        <taxon>Mammalia</taxon>
        <taxon>Eutheria</taxon>
        <taxon>Euarchontoglires</taxon>
        <taxon>Primates</taxon>
        <taxon>Haplorrhini</taxon>
        <taxon>Catarrhini</taxon>
        <taxon>Hominidae</taxon>
        <taxon>Pan</taxon>
    </lineage>
</organism>
<proteinExistence type="inferred from homology"/>
<sequence length="305" mass="35145">DVQQRAWRSNRRRQEGLRSICMHTKKRVSSFPGNKIGLKDVITLWRQAETKVRAKICKMKVTTKINHHDKINGKRKTTKKQEMFQRAQELWRRAEDYHKCKIPPSARKPLCNWVRMAAAEHRHSSGLPYRPYLTAETLKNRMGHQPPPPTQQHSITDQHSITHNSLSLKTPAECLLYPLPPSVDDNLKTPPECLLTPLPPSADDNLKTPPEWLLTPLPPSTPPEWLLTPLPPSCLLHPLPPSTSPLATQEAEAEKPPKPKRWRVRRTAEVEPSPKPKRRRAAEVEPSSPEPKRRRLHQLRRAIRI</sequence>
<dbReference type="InterPro" id="IPR009443">
    <property type="entry name" value="NPIP"/>
</dbReference>
<dbReference type="GeneTree" id="ENSGT00540000072033"/>
<evidence type="ECO:0000256" key="2">
    <source>
        <dbReference type="SAM" id="MobiDB-lite"/>
    </source>
</evidence>
<dbReference type="EMBL" id="AC193196">
    <property type="status" value="NOT_ANNOTATED_CDS"/>
    <property type="molecule type" value="Genomic_DNA"/>
</dbReference>
<accession>H2R2C0</accession>
<reference evidence="4" key="3">
    <citation type="submission" date="2025-09" db="UniProtKB">
        <authorList>
            <consortium name="Ensembl"/>
        </authorList>
    </citation>
    <scope>IDENTIFICATION</scope>
</reference>
<feature type="region of interest" description="Disordered" evidence="2">
    <location>
        <begin position="139"/>
        <end position="160"/>
    </location>
</feature>
<keyword evidence="5" id="KW-1185">Reference proteome</keyword>
<dbReference type="Proteomes" id="UP000002277">
    <property type="component" value="Chromosome 16"/>
</dbReference>
<feature type="compositionally biased region" description="Basic residues" evidence="2">
    <location>
        <begin position="292"/>
        <end position="305"/>
    </location>
</feature>
<comment type="similarity">
    <text evidence="1">Belongs to the NPIP family.</text>
</comment>
<dbReference type="InterPro" id="IPR054697">
    <property type="entry name" value="NPIP_N"/>
</dbReference>
<name>H2R2C0_PANTR</name>
<dbReference type="PANTHER" id="PTHR15438">
    <property type="entry name" value="NUCLEAR PORE COMPLEX INTERACTING PROTEIN"/>
    <property type="match status" value="1"/>
</dbReference>
<dbReference type="AlphaFoldDB" id="H2R2C0"/>
<evidence type="ECO:0000256" key="1">
    <source>
        <dbReference type="ARBA" id="ARBA00008971"/>
    </source>
</evidence>
<evidence type="ECO:0000313" key="4">
    <source>
        <dbReference type="Ensembl" id="ENSPTRP00000043722.5"/>
    </source>
</evidence>
<dbReference type="Ensembl" id="ENSPTRT00000043352.5">
    <property type="protein sequence ID" value="ENSPTRP00000043722.5"/>
    <property type="gene ID" value="ENSPTRG00000032528.3"/>
</dbReference>
<dbReference type="PaxDb" id="9598-ENSPTRP00000016789"/>
<reference evidence="4 5" key="1">
    <citation type="journal article" date="2005" name="Nature">
        <title>Initial sequence of the chimpanzee genome and comparison with the human genome.</title>
        <authorList>
            <consortium name="Chimpanzee sequencing and analysis consortium"/>
        </authorList>
    </citation>
    <scope>NUCLEOTIDE SEQUENCE [LARGE SCALE GENOMIC DNA]</scope>
</reference>
<feature type="compositionally biased region" description="Polar residues" evidence="2">
    <location>
        <begin position="151"/>
        <end position="160"/>
    </location>
</feature>
<protein>
    <recommendedName>
        <fullName evidence="3">Nuclear pore complex interacting protein N-terminal domain-containing protein</fullName>
    </recommendedName>
</protein>
<dbReference type="InParanoid" id="H2R2C0"/>
<dbReference type="Pfam" id="PF06409">
    <property type="entry name" value="NPIP"/>
    <property type="match status" value="1"/>
</dbReference>
<dbReference type="OMA" id="QHSITHN"/>
<dbReference type="PANTHER" id="PTHR15438:SF14">
    <property type="entry name" value="NUCLEAR PORE COMPLEX-INTERACTING PROTEIN FAMILY MEMBER A1-RELATED"/>
    <property type="match status" value="1"/>
</dbReference>
<feature type="region of interest" description="Disordered" evidence="2">
    <location>
        <begin position="236"/>
        <end position="305"/>
    </location>
</feature>
<dbReference type="Bgee" id="ENSPTRG00000032528">
    <property type="expression patterns" value="Expressed in colon and 20 other cell types or tissues"/>
</dbReference>
<reference evidence="4" key="2">
    <citation type="submission" date="2025-08" db="UniProtKB">
        <authorList>
            <consortium name="Ensembl"/>
        </authorList>
    </citation>
    <scope>IDENTIFICATION</scope>
</reference>